<dbReference type="InterPro" id="IPR009097">
    <property type="entry name" value="Cyclic_Pdiesterase"/>
</dbReference>
<dbReference type="Proteomes" id="UP001500571">
    <property type="component" value="Unassembled WGS sequence"/>
</dbReference>
<name>A0ABN2QXU1_9ACTN</name>
<organism evidence="1 2">
    <name type="scientific">Nocardioides panacihumi</name>
    <dbReference type="NCBI Taxonomy" id="400774"/>
    <lineage>
        <taxon>Bacteria</taxon>
        <taxon>Bacillati</taxon>
        <taxon>Actinomycetota</taxon>
        <taxon>Actinomycetes</taxon>
        <taxon>Propionibacteriales</taxon>
        <taxon>Nocardioidaceae</taxon>
        <taxon>Nocardioides</taxon>
    </lineage>
</organism>
<dbReference type="GO" id="GO:0016874">
    <property type="term" value="F:ligase activity"/>
    <property type="evidence" value="ECO:0007669"/>
    <property type="project" value="UniProtKB-KW"/>
</dbReference>
<dbReference type="Pfam" id="PF13563">
    <property type="entry name" value="2_5_RNA_ligase2"/>
    <property type="match status" value="1"/>
</dbReference>
<dbReference type="RefSeq" id="WP_344044636.1">
    <property type="nucleotide sequence ID" value="NZ_BAAAPB010000002.1"/>
</dbReference>
<accession>A0ABN2QXU1</accession>
<comment type="caution">
    <text evidence="1">The sequence shown here is derived from an EMBL/GenBank/DDBJ whole genome shotgun (WGS) entry which is preliminary data.</text>
</comment>
<evidence type="ECO:0000313" key="2">
    <source>
        <dbReference type="Proteomes" id="UP001500571"/>
    </source>
</evidence>
<protein>
    <submittedName>
        <fullName evidence="1">2'-5' RNA ligase family protein</fullName>
    </submittedName>
</protein>
<dbReference type="Gene3D" id="3.90.1140.10">
    <property type="entry name" value="Cyclic phosphodiesterase"/>
    <property type="match status" value="1"/>
</dbReference>
<evidence type="ECO:0000313" key="1">
    <source>
        <dbReference type="EMBL" id="GAA1960091.1"/>
    </source>
</evidence>
<reference evidence="1 2" key="1">
    <citation type="journal article" date="2019" name="Int. J. Syst. Evol. Microbiol.">
        <title>The Global Catalogue of Microorganisms (GCM) 10K type strain sequencing project: providing services to taxonomists for standard genome sequencing and annotation.</title>
        <authorList>
            <consortium name="The Broad Institute Genomics Platform"/>
            <consortium name="The Broad Institute Genome Sequencing Center for Infectious Disease"/>
            <person name="Wu L."/>
            <person name="Ma J."/>
        </authorList>
    </citation>
    <scope>NUCLEOTIDE SEQUENCE [LARGE SCALE GENOMIC DNA]</scope>
    <source>
        <strain evidence="1 2">JCM 15309</strain>
    </source>
</reference>
<sequence length="175" mass="19023">MGRASGHSVLVVPVPELEPFVVERTQHYDDSFLSADPSFVHAHITLLAPWLALPSADDLERVAKLASATEPFDFTLADVHVFPGGTIYLDPVPSRPFESLTAELAAAFPQCPPYEGLFDAIPHLTVDHLLGGVGVERTRAALGGLLPASCRAERISLQWYANHGCRTIAEWELGR</sequence>
<proteinExistence type="predicted"/>
<keyword evidence="2" id="KW-1185">Reference proteome</keyword>
<dbReference type="EMBL" id="BAAAPB010000002">
    <property type="protein sequence ID" value="GAA1960091.1"/>
    <property type="molecule type" value="Genomic_DNA"/>
</dbReference>
<gene>
    <name evidence="1" type="ORF">GCM10009798_19600</name>
</gene>
<dbReference type="SUPFAM" id="SSF55144">
    <property type="entry name" value="LigT-like"/>
    <property type="match status" value="1"/>
</dbReference>
<keyword evidence="1" id="KW-0436">Ligase</keyword>